<dbReference type="CDD" id="cd07341">
    <property type="entry name" value="M56_BlaR1_MecR1_like"/>
    <property type="match status" value="1"/>
</dbReference>
<feature type="domain" description="Peptidase M56" evidence="3">
    <location>
        <begin position="86"/>
        <end position="253"/>
    </location>
</feature>
<feature type="transmembrane region" description="Helical" evidence="1">
    <location>
        <begin position="37"/>
        <end position="56"/>
    </location>
</feature>
<comment type="caution">
    <text evidence="4">The sequence shown here is derived from an EMBL/GenBank/DDBJ whole genome shotgun (WGS) entry which is preliminary data.</text>
</comment>
<evidence type="ECO:0000313" key="5">
    <source>
        <dbReference type="Proteomes" id="UP000490980"/>
    </source>
</evidence>
<accession>A0A7X5U9D8</accession>
<dbReference type="PANTHER" id="PTHR34978">
    <property type="entry name" value="POSSIBLE SENSOR-TRANSDUCER PROTEIN BLAR"/>
    <property type="match status" value="1"/>
</dbReference>
<evidence type="ECO:0000259" key="3">
    <source>
        <dbReference type="Pfam" id="PF05569"/>
    </source>
</evidence>
<proteinExistence type="predicted"/>
<keyword evidence="2" id="KW-0732">Signal</keyword>
<keyword evidence="5" id="KW-1185">Reference proteome</keyword>
<dbReference type="AlphaFoldDB" id="A0A7X5U9D8"/>
<feature type="transmembrane region" description="Helical" evidence="1">
    <location>
        <begin position="105"/>
        <end position="127"/>
    </location>
</feature>
<dbReference type="InterPro" id="IPR052173">
    <property type="entry name" value="Beta-lactam_resp_regulator"/>
</dbReference>
<feature type="chain" id="PRO_5031282633" evidence="2">
    <location>
        <begin position="22"/>
        <end position="529"/>
    </location>
</feature>
<keyword evidence="1" id="KW-0812">Transmembrane</keyword>
<evidence type="ECO:0000256" key="1">
    <source>
        <dbReference type="SAM" id="Phobius"/>
    </source>
</evidence>
<keyword evidence="1" id="KW-0472">Membrane</keyword>
<dbReference type="RefSeq" id="WP_166947215.1">
    <property type="nucleotide sequence ID" value="NZ_JAARLZ010000003.1"/>
</dbReference>
<protein>
    <submittedName>
        <fullName evidence="4">M56 family metallopeptidase</fullName>
    </submittedName>
</protein>
<dbReference type="Pfam" id="PF05569">
    <property type="entry name" value="Peptidase_M56"/>
    <property type="match status" value="1"/>
</dbReference>
<sequence length="529" mass="57804">MFAWMLYAALVTLALTTAAFMAERAAKGRGVPTRWPWVVSMLGSLVVPIVIACASIQLPGSAAGDRTTAALVLSDTTSIRTPLTQIHLDDIPVYGWSISADAVAIGLWLSASVIMLLMLSFGVAWVSRRKRGWRHGMVHGERVCIAPDTGPAVVGLIHPQIVVPEWLLQMSPEQQGHALTHERSHLQARDPYVIAVALVLLVLMPWNGLLWWQFHRLRRAIEMDCDARVLQGGCDVAGYCETLLYVGQQKSRHIPLLPAMSDSVAFLESRMRQMLRKQGKWARGSAAIFLCLSINMAVVAAQLTPPDASRSGMRSSVTSSPDTSDRYTGFYQISPVSLIEVTRTADGLSVSISGQMAAPRPFQLVRAGGDQFTVQGSDALAVHFVMDTSGHAIRLIATQGGRAILDRPRIDEVTAQRIHRALAARIKAQKPFAGSEKALRLLLSDPDSGVGMSPELAWQRQQQKESREKYLARIGPVQSYAFTGVNEFGSDTYRVKRKNGDETIMLVVDEDGTLANAVRYSPMASPPDS</sequence>
<evidence type="ECO:0000313" key="4">
    <source>
        <dbReference type="EMBL" id="NII06128.1"/>
    </source>
</evidence>
<dbReference type="Proteomes" id="UP000490980">
    <property type="component" value="Unassembled WGS sequence"/>
</dbReference>
<dbReference type="PANTHER" id="PTHR34978:SF3">
    <property type="entry name" value="SLR0241 PROTEIN"/>
    <property type="match status" value="1"/>
</dbReference>
<dbReference type="InterPro" id="IPR008756">
    <property type="entry name" value="Peptidase_M56"/>
</dbReference>
<gene>
    <name evidence="4" type="ORF">HBF25_06985</name>
</gene>
<organism evidence="4 5">
    <name type="scientific">Luteibacter anthropi</name>
    <dbReference type="NCBI Taxonomy" id="564369"/>
    <lineage>
        <taxon>Bacteria</taxon>
        <taxon>Pseudomonadati</taxon>
        <taxon>Pseudomonadota</taxon>
        <taxon>Gammaproteobacteria</taxon>
        <taxon>Lysobacterales</taxon>
        <taxon>Rhodanobacteraceae</taxon>
        <taxon>Luteibacter</taxon>
    </lineage>
</organism>
<dbReference type="EMBL" id="JAARLZ010000003">
    <property type="protein sequence ID" value="NII06128.1"/>
    <property type="molecule type" value="Genomic_DNA"/>
</dbReference>
<name>A0A7X5U9D8_9GAMM</name>
<feature type="transmembrane region" description="Helical" evidence="1">
    <location>
        <begin position="192"/>
        <end position="212"/>
    </location>
</feature>
<reference evidence="4 5" key="1">
    <citation type="submission" date="2020-03" db="EMBL/GenBank/DDBJ databases">
        <authorList>
            <person name="Lai Q."/>
        </authorList>
    </citation>
    <scope>NUCLEOTIDE SEQUENCE [LARGE SCALE GENOMIC DNA]</scope>
    <source>
        <strain evidence="4 5">CCUG 25036</strain>
    </source>
</reference>
<feature type="signal peptide" evidence="2">
    <location>
        <begin position="1"/>
        <end position="21"/>
    </location>
</feature>
<keyword evidence="1" id="KW-1133">Transmembrane helix</keyword>
<evidence type="ECO:0000256" key="2">
    <source>
        <dbReference type="SAM" id="SignalP"/>
    </source>
</evidence>